<dbReference type="PANTHER" id="PTHR16557">
    <property type="entry name" value="ALKYLATED DNA REPAIR PROTEIN ALKB-RELATED"/>
    <property type="match status" value="1"/>
</dbReference>
<feature type="binding site" evidence="5">
    <location>
        <position position="135"/>
    </location>
    <ligand>
        <name>substrate</name>
    </ligand>
</feature>
<dbReference type="Pfam" id="PF13532">
    <property type="entry name" value="2OG-FeII_Oxy_2"/>
    <property type="match status" value="1"/>
</dbReference>
<keyword evidence="2 8" id="KW-0223">Dioxygenase</keyword>
<keyword evidence="4 6" id="KW-0408">Iron</keyword>
<feature type="binding site" evidence="5">
    <location>
        <begin position="76"/>
        <end position="78"/>
    </location>
    <ligand>
        <name>substrate</name>
    </ligand>
</feature>
<dbReference type="InterPro" id="IPR005123">
    <property type="entry name" value="Oxoglu/Fe-dep_dioxygenase_dom"/>
</dbReference>
<dbReference type="InterPro" id="IPR037151">
    <property type="entry name" value="AlkB-like_sf"/>
</dbReference>
<protein>
    <submittedName>
        <fullName evidence="8">Alpha-ketoglutarate-dependent dioxygenase AlkB</fullName>
    </submittedName>
</protein>
<proteinExistence type="predicted"/>
<evidence type="ECO:0000313" key="9">
    <source>
        <dbReference type="Proteomes" id="UP000075787"/>
    </source>
</evidence>
<dbReference type="InterPro" id="IPR027450">
    <property type="entry name" value="AlkB-like"/>
</dbReference>
<dbReference type="PANTHER" id="PTHR16557:SF2">
    <property type="entry name" value="NUCLEIC ACID DIOXYGENASE ALKBH1"/>
    <property type="match status" value="1"/>
</dbReference>
<evidence type="ECO:0000256" key="5">
    <source>
        <dbReference type="PIRSR" id="PIRSR604574-1"/>
    </source>
</evidence>
<feature type="binding site" evidence="5">
    <location>
        <begin position="204"/>
        <end position="210"/>
    </location>
    <ligand>
        <name>2-oxoglutarate</name>
        <dbReference type="ChEBI" id="CHEBI:16810"/>
    </ligand>
</feature>
<dbReference type="SUPFAM" id="SSF51197">
    <property type="entry name" value="Clavaminate synthase-like"/>
    <property type="match status" value="1"/>
</dbReference>
<comment type="cofactor">
    <cofactor evidence="6">
        <name>Fe(2+)</name>
        <dbReference type="ChEBI" id="CHEBI:29033"/>
    </cofactor>
    <text evidence="6">Binds 1 Fe(2+) ion per subunit.</text>
</comment>
<organism evidence="8 9">
    <name type="scientific">Tistrella mobilis</name>
    <dbReference type="NCBI Taxonomy" id="171437"/>
    <lineage>
        <taxon>Bacteria</taxon>
        <taxon>Pseudomonadati</taxon>
        <taxon>Pseudomonadota</taxon>
        <taxon>Alphaproteobacteria</taxon>
        <taxon>Geminicoccales</taxon>
        <taxon>Geminicoccaceae</taxon>
        <taxon>Tistrella</taxon>
    </lineage>
</organism>
<dbReference type="GO" id="GO:0035515">
    <property type="term" value="F:oxidative RNA demethylase activity"/>
    <property type="evidence" value="ECO:0007669"/>
    <property type="project" value="TreeGrafter"/>
</dbReference>
<keyword evidence="1 6" id="KW-0479">Metal-binding</keyword>
<evidence type="ECO:0000256" key="1">
    <source>
        <dbReference type="ARBA" id="ARBA00022723"/>
    </source>
</evidence>
<name>A0A162KT28_9PROT</name>
<evidence type="ECO:0000256" key="6">
    <source>
        <dbReference type="PIRSR" id="PIRSR604574-2"/>
    </source>
</evidence>
<feature type="binding site" evidence="6">
    <location>
        <position position="133"/>
    </location>
    <ligand>
        <name>Fe cation</name>
        <dbReference type="ChEBI" id="CHEBI:24875"/>
        <note>catalytic</note>
    </ligand>
</feature>
<dbReference type="GO" id="GO:0005737">
    <property type="term" value="C:cytoplasm"/>
    <property type="evidence" value="ECO:0007669"/>
    <property type="project" value="TreeGrafter"/>
</dbReference>
<gene>
    <name evidence="8" type="ORF">AUP44_07380</name>
</gene>
<accession>A0A162KT28</accession>
<sequence>MPANGLLFDNLPRRSAPGAHLLDGFALPVAADLLQAVEVVTAAAPFRHLITPGGRRMSVAMTNCGRLGWVSDRRGYRYDPVDPESGRPWPEMPALLRDLADRAATAAGFPGFRPDACLINLYTPGARLGMHQDRDEGDLTQPIVSVSLGLPAVFQFGGPSRRDPVTNIELVHGDVVVWGGAWRLAHHGVKELRDGSHPATGRRRINITFRCAGGGR</sequence>
<dbReference type="NCBIfam" id="NF011930">
    <property type="entry name" value="PRK15401.1"/>
    <property type="match status" value="1"/>
</dbReference>
<evidence type="ECO:0000313" key="8">
    <source>
        <dbReference type="EMBL" id="KYO52019.1"/>
    </source>
</evidence>
<dbReference type="Gene3D" id="2.60.120.590">
    <property type="entry name" value="Alpha-ketoglutarate-dependent dioxygenase AlkB-like"/>
    <property type="match status" value="1"/>
</dbReference>
<dbReference type="Proteomes" id="UP000075787">
    <property type="component" value="Unassembled WGS sequence"/>
</dbReference>
<dbReference type="InterPro" id="IPR004574">
    <property type="entry name" value="Alkb"/>
</dbReference>
<dbReference type="GO" id="GO:0035513">
    <property type="term" value="P:oxidative RNA demethylation"/>
    <property type="evidence" value="ECO:0007669"/>
    <property type="project" value="TreeGrafter"/>
</dbReference>
<evidence type="ECO:0000256" key="4">
    <source>
        <dbReference type="ARBA" id="ARBA00023004"/>
    </source>
</evidence>
<feature type="domain" description="Fe2OG dioxygenase" evidence="7">
    <location>
        <begin position="113"/>
        <end position="213"/>
    </location>
</feature>
<feature type="binding site" evidence="6">
    <location>
        <position position="187"/>
    </location>
    <ligand>
        <name>Fe cation</name>
        <dbReference type="ChEBI" id="CHEBI:24875"/>
        <note>catalytic</note>
    </ligand>
</feature>
<feature type="binding site" evidence="5">
    <location>
        <position position="69"/>
    </location>
    <ligand>
        <name>substrate</name>
    </ligand>
</feature>
<dbReference type="RefSeq" id="WP_062765310.1">
    <property type="nucleotide sequence ID" value="NZ_CP121045.1"/>
</dbReference>
<feature type="binding site" evidence="5">
    <location>
        <begin position="120"/>
        <end position="122"/>
    </location>
    <ligand>
        <name>2-oxoglutarate</name>
        <dbReference type="ChEBI" id="CHEBI:16810"/>
    </ligand>
</feature>
<evidence type="ECO:0000259" key="7">
    <source>
        <dbReference type="PROSITE" id="PS51471"/>
    </source>
</evidence>
<dbReference type="PROSITE" id="PS51471">
    <property type="entry name" value="FE2OG_OXY"/>
    <property type="match status" value="1"/>
</dbReference>
<evidence type="ECO:0000256" key="2">
    <source>
        <dbReference type="ARBA" id="ARBA00022964"/>
    </source>
</evidence>
<evidence type="ECO:0000256" key="3">
    <source>
        <dbReference type="ARBA" id="ARBA00023002"/>
    </source>
</evidence>
<dbReference type="AlphaFoldDB" id="A0A162KT28"/>
<feature type="binding site" evidence="5">
    <location>
        <position position="161"/>
    </location>
    <ligand>
        <name>substrate</name>
    </ligand>
</feature>
<dbReference type="GO" id="GO:0035516">
    <property type="term" value="F:broad specificity oxidative DNA demethylase activity"/>
    <property type="evidence" value="ECO:0007669"/>
    <property type="project" value="TreeGrafter"/>
</dbReference>
<reference evidence="8 9" key="1">
    <citation type="submission" date="2015-12" db="EMBL/GenBank/DDBJ databases">
        <title>Genome sequence of Tistrella mobilis MCCC 1A02139.</title>
        <authorList>
            <person name="Lu L."/>
            <person name="Lai Q."/>
            <person name="Shao Z."/>
            <person name="Qian P."/>
        </authorList>
    </citation>
    <scope>NUCLEOTIDE SEQUENCE [LARGE SCALE GENOMIC DNA]</scope>
    <source>
        <strain evidence="8 9">MCCC 1A02139</strain>
    </source>
</reference>
<keyword evidence="3" id="KW-0560">Oxidoreductase</keyword>
<feature type="binding site" evidence="6">
    <location>
        <position position="131"/>
    </location>
    <ligand>
        <name>Fe cation</name>
        <dbReference type="ChEBI" id="CHEBI:24875"/>
        <note>catalytic</note>
    </ligand>
</feature>
<comment type="caution">
    <text evidence="8">The sequence shown here is derived from an EMBL/GenBank/DDBJ whole genome shotgun (WGS) entry which is preliminary data.</text>
</comment>
<dbReference type="GeneID" id="97241671"/>
<dbReference type="OrthoDB" id="9796932at2"/>
<dbReference type="EMBL" id="LPZR01000164">
    <property type="protein sequence ID" value="KYO52019.1"/>
    <property type="molecule type" value="Genomic_DNA"/>
</dbReference>
<dbReference type="GO" id="GO:0008198">
    <property type="term" value="F:ferrous iron binding"/>
    <property type="evidence" value="ECO:0007669"/>
    <property type="project" value="TreeGrafter"/>
</dbReference>